<evidence type="ECO:0000256" key="1">
    <source>
        <dbReference type="ARBA" id="ARBA00005417"/>
    </source>
</evidence>
<dbReference type="InterPro" id="IPR050319">
    <property type="entry name" value="ABC_transp_ATP-bind"/>
</dbReference>
<reference evidence="6 7" key="1">
    <citation type="submission" date="2020-08" db="EMBL/GenBank/DDBJ databases">
        <title>Genome public.</title>
        <authorList>
            <person name="Liu C."/>
            <person name="Sun Q."/>
        </authorList>
    </citation>
    <scope>NUCLEOTIDE SEQUENCE [LARGE SCALE GENOMIC DNA]</scope>
    <source>
        <strain evidence="6 7">NSJ-34</strain>
    </source>
</reference>
<dbReference type="Gene3D" id="3.40.50.300">
    <property type="entry name" value="P-loop containing nucleotide triphosphate hydrolases"/>
    <property type="match status" value="1"/>
</dbReference>
<dbReference type="InterPro" id="IPR017871">
    <property type="entry name" value="ABC_transporter-like_CS"/>
</dbReference>
<sequence>MMEPVLEVKHVSASYREGKKEQQVLKDIDFTVHKNEILGLVGESGCGKTTLSKAILGFVKVQDGEIIHHTRNPQMIFQDPYSSLNPSKRVAWILEEPLRMQKIPKEERRRKVLAMAEKTGLSKEHLKRRPRELSGGQRQRVSIAVSLLQGSQFIIADEPVSALDVTIQRQIMELIIKLQEEMKFSVLFISHDLNVIYQMCDRVMVMRDGKIVEEGNVEEVFASPKADYTKELMAATLDVEV</sequence>
<evidence type="ECO:0000313" key="6">
    <source>
        <dbReference type="EMBL" id="MBC5673969.1"/>
    </source>
</evidence>
<dbReference type="PANTHER" id="PTHR43776:SF7">
    <property type="entry name" value="D,D-DIPEPTIDE TRANSPORT ATP-BINDING PROTEIN DDPF-RELATED"/>
    <property type="match status" value="1"/>
</dbReference>
<dbReference type="Pfam" id="PF00005">
    <property type="entry name" value="ABC_tran"/>
    <property type="match status" value="1"/>
</dbReference>
<dbReference type="SMART" id="SM00382">
    <property type="entry name" value="AAA"/>
    <property type="match status" value="1"/>
</dbReference>
<proteinExistence type="inferred from homology"/>
<organism evidence="6 7">
    <name type="scientific">Blautia celeris</name>
    <dbReference type="NCBI Taxonomy" id="2763026"/>
    <lineage>
        <taxon>Bacteria</taxon>
        <taxon>Bacillati</taxon>
        <taxon>Bacillota</taxon>
        <taxon>Clostridia</taxon>
        <taxon>Lachnospirales</taxon>
        <taxon>Lachnospiraceae</taxon>
        <taxon>Blautia</taxon>
    </lineage>
</organism>
<accession>A0ABR7FFJ8</accession>
<evidence type="ECO:0000256" key="2">
    <source>
        <dbReference type="ARBA" id="ARBA00022448"/>
    </source>
</evidence>
<evidence type="ECO:0000256" key="4">
    <source>
        <dbReference type="ARBA" id="ARBA00022840"/>
    </source>
</evidence>
<keyword evidence="2" id="KW-0813">Transport</keyword>
<dbReference type="PROSITE" id="PS50893">
    <property type="entry name" value="ABC_TRANSPORTER_2"/>
    <property type="match status" value="1"/>
</dbReference>
<dbReference type="EMBL" id="JACOOU010000008">
    <property type="protein sequence ID" value="MBC5673969.1"/>
    <property type="molecule type" value="Genomic_DNA"/>
</dbReference>
<feature type="domain" description="ABC transporter" evidence="5">
    <location>
        <begin position="6"/>
        <end position="233"/>
    </location>
</feature>
<comment type="similarity">
    <text evidence="1">Belongs to the ABC transporter superfamily.</text>
</comment>
<evidence type="ECO:0000259" key="5">
    <source>
        <dbReference type="PROSITE" id="PS50893"/>
    </source>
</evidence>
<keyword evidence="3" id="KW-0547">Nucleotide-binding</keyword>
<name>A0ABR7FFJ8_9FIRM</name>
<protein>
    <submittedName>
        <fullName evidence="6">ABC transporter ATP-binding protein</fullName>
    </submittedName>
</protein>
<gene>
    <name evidence="6" type="ORF">H8S76_17110</name>
</gene>
<dbReference type="CDD" id="cd03257">
    <property type="entry name" value="ABC_NikE_OppD_transporters"/>
    <property type="match status" value="1"/>
</dbReference>
<dbReference type="PANTHER" id="PTHR43776">
    <property type="entry name" value="TRANSPORT ATP-BINDING PROTEIN"/>
    <property type="match status" value="1"/>
</dbReference>
<dbReference type="GO" id="GO:0005524">
    <property type="term" value="F:ATP binding"/>
    <property type="evidence" value="ECO:0007669"/>
    <property type="project" value="UniProtKB-KW"/>
</dbReference>
<dbReference type="InterPro" id="IPR003439">
    <property type="entry name" value="ABC_transporter-like_ATP-bd"/>
</dbReference>
<dbReference type="InterPro" id="IPR003593">
    <property type="entry name" value="AAA+_ATPase"/>
</dbReference>
<keyword evidence="7" id="KW-1185">Reference proteome</keyword>
<keyword evidence="4 6" id="KW-0067">ATP-binding</keyword>
<dbReference type="SUPFAM" id="SSF52540">
    <property type="entry name" value="P-loop containing nucleoside triphosphate hydrolases"/>
    <property type="match status" value="1"/>
</dbReference>
<evidence type="ECO:0000313" key="7">
    <source>
        <dbReference type="Proteomes" id="UP000654573"/>
    </source>
</evidence>
<comment type="caution">
    <text evidence="6">The sequence shown here is derived from an EMBL/GenBank/DDBJ whole genome shotgun (WGS) entry which is preliminary data.</text>
</comment>
<dbReference type="PROSITE" id="PS00211">
    <property type="entry name" value="ABC_TRANSPORTER_1"/>
    <property type="match status" value="1"/>
</dbReference>
<dbReference type="Proteomes" id="UP000654573">
    <property type="component" value="Unassembled WGS sequence"/>
</dbReference>
<dbReference type="InterPro" id="IPR027417">
    <property type="entry name" value="P-loop_NTPase"/>
</dbReference>
<evidence type="ECO:0000256" key="3">
    <source>
        <dbReference type="ARBA" id="ARBA00022741"/>
    </source>
</evidence>